<dbReference type="AlphaFoldDB" id="A0A158RRN8"/>
<reference evidence="1 2" key="1">
    <citation type="submission" date="2009-02" db="EMBL/GenBank/DDBJ databases">
        <title>Genome sequence of Bacillus cereus 03BB102.</title>
        <authorList>
            <person name="Dodson R.J."/>
            <person name="Jackson P."/>
            <person name="Munk A.C."/>
            <person name="Brettin T."/>
            <person name="Bruce D."/>
            <person name="Detter C."/>
            <person name="Tapia R."/>
            <person name="Han C."/>
            <person name="Sutton G."/>
            <person name="Sims D."/>
        </authorList>
    </citation>
    <scope>NUCLEOTIDE SEQUENCE [LARGE SCALE GENOMIC DNA]</scope>
    <source>
        <strain evidence="1 2">03BB102</strain>
    </source>
</reference>
<organism evidence="1 2">
    <name type="scientific">Bacillus cereus (strain 03BB102)</name>
    <dbReference type="NCBI Taxonomy" id="572264"/>
    <lineage>
        <taxon>Bacteria</taxon>
        <taxon>Bacillati</taxon>
        <taxon>Bacillota</taxon>
        <taxon>Bacilli</taxon>
        <taxon>Bacillales</taxon>
        <taxon>Bacillaceae</taxon>
        <taxon>Bacillus</taxon>
        <taxon>Bacillus cereus group</taxon>
    </lineage>
</organism>
<gene>
    <name evidence="1" type="ordered locus">BCA_5261</name>
</gene>
<dbReference type="Proteomes" id="UP000002210">
    <property type="component" value="Chromosome"/>
</dbReference>
<name>A0A158RRN8_BACC3</name>
<evidence type="ECO:0008006" key="3">
    <source>
        <dbReference type="Google" id="ProtNLM"/>
    </source>
</evidence>
<evidence type="ECO:0000313" key="1">
    <source>
        <dbReference type="EMBL" id="ACO29961.1"/>
    </source>
</evidence>
<dbReference type="EMBL" id="CP001407">
    <property type="protein sequence ID" value="ACO29961.1"/>
    <property type="molecule type" value="Genomic_DNA"/>
</dbReference>
<evidence type="ECO:0000313" key="2">
    <source>
        <dbReference type="Proteomes" id="UP000002210"/>
    </source>
</evidence>
<dbReference type="KEGG" id="bcx:BCA_5261"/>
<dbReference type="PATRIC" id="fig|572264.18.peg.5185"/>
<sequence length="195" mass="22657">MRIEKDRKIVQKKNTAQMKSKADTHIYDPKEATDNFYRLPQDLENYQWIDGYKIEMSVLYGIIANYYNPSLGYAYPTQYDLMMKYNKSINILRSHIRKLVEVGLLSVMTGNTGKNHCYVAHVPLTLDEVLEKFPSAAKNYAARKKWIDDREMKDHSRLRELHAMSDRIKAAKQGAANTEADDLVARQAEELDCEF</sequence>
<accession>A0A158RRN8</accession>
<protein>
    <recommendedName>
        <fullName evidence="3">Helix-turn-helix domain-containing protein</fullName>
    </recommendedName>
</protein>
<proteinExistence type="predicted"/>